<dbReference type="InterPro" id="IPR007956">
    <property type="entry name" value="Malonyl_CoA_deC_C"/>
</dbReference>
<accession>A0A2T5VFC3</accession>
<evidence type="ECO:0000259" key="2">
    <source>
        <dbReference type="Pfam" id="PF05292"/>
    </source>
</evidence>
<evidence type="ECO:0000313" key="4">
    <source>
        <dbReference type="EMBL" id="PTW62452.1"/>
    </source>
</evidence>
<dbReference type="Gene3D" id="1.20.140.90">
    <property type="entry name" value="Malonyl-CoA decarboxylase, oligemerization domain"/>
    <property type="match status" value="1"/>
</dbReference>
<name>A0A2T5VFC3_9HYPH</name>
<dbReference type="InterPro" id="IPR042303">
    <property type="entry name" value="Malonyl_CoA_deC_C_sf"/>
</dbReference>
<feature type="domain" description="Malonyl-CoA decarboxylase C-terminal" evidence="2">
    <location>
        <begin position="175"/>
        <end position="417"/>
    </location>
</feature>
<dbReference type="Pfam" id="PF05292">
    <property type="entry name" value="MCD"/>
    <property type="match status" value="1"/>
</dbReference>
<protein>
    <submittedName>
        <fullName evidence="4">Malonyl-CoA decarboxylase</fullName>
    </submittedName>
</protein>
<reference evidence="4 5" key="1">
    <citation type="submission" date="2018-04" db="EMBL/GenBank/DDBJ databases">
        <title>Genomic Encyclopedia of Archaeal and Bacterial Type Strains, Phase II (KMG-II): from individual species to whole genera.</title>
        <authorList>
            <person name="Goeker M."/>
        </authorList>
    </citation>
    <scope>NUCLEOTIDE SEQUENCE [LARGE SCALE GENOMIC DNA]</scope>
    <source>
        <strain evidence="4 5">DSM 23382</strain>
    </source>
</reference>
<evidence type="ECO:0000256" key="1">
    <source>
        <dbReference type="SAM" id="MobiDB-lite"/>
    </source>
</evidence>
<proteinExistence type="predicted"/>
<dbReference type="Gene3D" id="3.40.630.150">
    <property type="entry name" value="Malonyl-CoA decarboxylase, catalytic domain"/>
    <property type="match status" value="1"/>
</dbReference>
<dbReference type="PANTHER" id="PTHR28641:SF1">
    <property type="entry name" value="MALONYL-COA DECARBOXYLASE, MITOCHONDRIAL"/>
    <property type="match status" value="1"/>
</dbReference>
<evidence type="ECO:0000259" key="3">
    <source>
        <dbReference type="Pfam" id="PF17408"/>
    </source>
</evidence>
<feature type="region of interest" description="Disordered" evidence="1">
    <location>
        <begin position="443"/>
        <end position="464"/>
    </location>
</feature>
<comment type="caution">
    <text evidence="4">The sequence shown here is derived from an EMBL/GenBank/DDBJ whole genome shotgun (WGS) entry which is preliminary data.</text>
</comment>
<evidence type="ECO:0000313" key="5">
    <source>
        <dbReference type="Proteomes" id="UP000244081"/>
    </source>
</evidence>
<dbReference type="InterPro" id="IPR038351">
    <property type="entry name" value="MCD_N_sf"/>
</dbReference>
<dbReference type="AlphaFoldDB" id="A0A2T5VFC3"/>
<dbReference type="InterPro" id="IPR035372">
    <property type="entry name" value="MCD_N"/>
</dbReference>
<dbReference type="RefSeq" id="WP_245926632.1">
    <property type="nucleotide sequence ID" value="NZ_QAYG01000001.1"/>
</dbReference>
<keyword evidence="5" id="KW-1185">Reference proteome</keyword>
<organism evidence="4 5">
    <name type="scientific">Breoghania corrubedonensis</name>
    <dbReference type="NCBI Taxonomy" id="665038"/>
    <lineage>
        <taxon>Bacteria</taxon>
        <taxon>Pseudomonadati</taxon>
        <taxon>Pseudomonadota</taxon>
        <taxon>Alphaproteobacteria</taxon>
        <taxon>Hyphomicrobiales</taxon>
        <taxon>Stappiaceae</taxon>
        <taxon>Breoghania</taxon>
    </lineage>
</organism>
<dbReference type="GO" id="GO:0006633">
    <property type="term" value="P:fatty acid biosynthetic process"/>
    <property type="evidence" value="ECO:0007669"/>
    <property type="project" value="InterPro"/>
</dbReference>
<dbReference type="GO" id="GO:0050080">
    <property type="term" value="F:malonyl-CoA decarboxylase activity"/>
    <property type="evidence" value="ECO:0007669"/>
    <property type="project" value="InterPro"/>
</dbReference>
<dbReference type="PANTHER" id="PTHR28641">
    <property type="match status" value="1"/>
</dbReference>
<feature type="domain" description="Malonyl-CoA decarboxylase N-terminal" evidence="3">
    <location>
        <begin position="89"/>
        <end position="172"/>
    </location>
</feature>
<sequence>MTTIEQRGETKRMSMLQDMLSALVSRGARLMEGRDGTYSAESLEALCQALLSSRGEASGVALASEILRGFDTLDAEGRRDFLIMLGEPYDPDPDRVENAAAAYRENHSNEALAELIAATEPPRQELLRRLNLAPGGTPALVHMREALLPLLADNPGLKRVDADFGRLFSSWFNRGFLVLRHIDWETPAHILEKIIEYEAVHAIHTWDELRRRVQPADRRCFAFFHPSMPDDPLIFVEVALSREIPASIQGLLSEDREVLSPDKATTATFYSISNCQTGLRGVSFGNFLIKQVAEDLAHEIPGLKTFVTLSPAPGLTRWIQAQAEEDPDGRAAQALALTAADGWHLDEEVAGKAEPLIKGLAAEYYLNAKRSDGQPIDPVARFHLGNGAMLRQIDWLGDTSPKGLSQSAGVMVNYLYDLGDVEANHEAYATRREVKAARAVRGLLPSGDRKAKKPEIEKKDKDTA</sequence>
<dbReference type="Proteomes" id="UP000244081">
    <property type="component" value="Unassembled WGS sequence"/>
</dbReference>
<feature type="compositionally biased region" description="Basic and acidic residues" evidence="1">
    <location>
        <begin position="447"/>
        <end position="464"/>
    </location>
</feature>
<dbReference type="EMBL" id="QAYG01000001">
    <property type="protein sequence ID" value="PTW62452.1"/>
    <property type="molecule type" value="Genomic_DNA"/>
</dbReference>
<dbReference type="InterPro" id="IPR038917">
    <property type="entry name" value="Malonyl_CoA_deC"/>
</dbReference>
<dbReference type="Pfam" id="PF17408">
    <property type="entry name" value="MCD_N"/>
    <property type="match status" value="1"/>
</dbReference>
<gene>
    <name evidence="4" type="ORF">C8N35_101495</name>
</gene>